<sequence length="266" mass="27761">MHLLADVQGYFSPNGNLRFTRSGPTRVLNTRTGARVAKGSVTRVNSGAPGGADAVLVNLTMTDGVSGGFVTADRCSALTNLPPTKSNGNFVPQRNVANLAVVPIDSNGSFCIYSESDVHLLADVQGFFSTGGALGFTLLDPRRVLDTRAGKHPTANSITRVDPGIGAADAVLVNITMTEASGGGYITADRCSALAPGFQSKSNGNFTDGQNIANLTVVPLDPDGTFCIYTEHAVDLLVDLQGTFTSGGPLKFTSIAPDRRLDTRMP</sequence>
<protein>
    <submittedName>
        <fullName evidence="1">Unannotated protein</fullName>
    </submittedName>
</protein>
<accession>A0A6J7PF08</accession>
<reference evidence="1" key="1">
    <citation type="submission" date="2020-05" db="EMBL/GenBank/DDBJ databases">
        <authorList>
            <person name="Chiriac C."/>
            <person name="Salcher M."/>
            <person name="Ghai R."/>
            <person name="Kavagutti S V."/>
        </authorList>
    </citation>
    <scope>NUCLEOTIDE SEQUENCE</scope>
</reference>
<proteinExistence type="predicted"/>
<evidence type="ECO:0000313" key="1">
    <source>
        <dbReference type="EMBL" id="CAB5003611.1"/>
    </source>
</evidence>
<dbReference type="AlphaFoldDB" id="A0A6J7PF08"/>
<name>A0A6J7PF08_9ZZZZ</name>
<organism evidence="1">
    <name type="scientific">freshwater metagenome</name>
    <dbReference type="NCBI Taxonomy" id="449393"/>
    <lineage>
        <taxon>unclassified sequences</taxon>
        <taxon>metagenomes</taxon>
        <taxon>ecological metagenomes</taxon>
    </lineage>
</organism>
<gene>
    <name evidence="1" type="ORF">UFOPK3967_01792</name>
</gene>
<dbReference type="EMBL" id="CAFBOS010000113">
    <property type="protein sequence ID" value="CAB5003611.1"/>
    <property type="molecule type" value="Genomic_DNA"/>
</dbReference>